<feature type="domain" description="Reverse transcriptase Ty1/copia-type" evidence="1">
    <location>
        <begin position="55"/>
        <end position="124"/>
    </location>
</feature>
<dbReference type="Pfam" id="PF07727">
    <property type="entry name" value="RVT_2"/>
    <property type="match status" value="1"/>
</dbReference>
<dbReference type="InterPro" id="IPR013103">
    <property type="entry name" value="RVT_2"/>
</dbReference>
<gene>
    <name evidence="2" type="ORF">RJ639_010347</name>
</gene>
<evidence type="ECO:0000259" key="1">
    <source>
        <dbReference type="Pfam" id="PF07727"/>
    </source>
</evidence>
<reference evidence="2" key="1">
    <citation type="submission" date="2022-12" db="EMBL/GenBank/DDBJ databases">
        <title>Draft genome assemblies for two species of Escallonia (Escalloniales).</title>
        <authorList>
            <person name="Chanderbali A."/>
            <person name="Dervinis C."/>
            <person name="Anghel I."/>
            <person name="Soltis D."/>
            <person name="Soltis P."/>
            <person name="Zapata F."/>
        </authorList>
    </citation>
    <scope>NUCLEOTIDE SEQUENCE</scope>
    <source>
        <strain evidence="2">UCBG64.0493</strain>
        <tissue evidence="2">Leaf</tissue>
    </source>
</reference>
<dbReference type="AlphaFoldDB" id="A0AA88VRU7"/>
<accession>A0AA88VRU7</accession>
<evidence type="ECO:0000313" key="2">
    <source>
        <dbReference type="EMBL" id="KAK3012847.1"/>
    </source>
</evidence>
<sequence>MANTLIGNQGNLNLKTVVMLPLLRRNQYLEMLSLARSNWNFFRTCSINLKSIHQLSGDDYEEMNRLKTILAKEFEIRDLEKLKYFLGMEVARSNKGICISQQIYTLDLLKETGMLGCKPIDTPTDPTSKVGMKEGITPVDKGRYQRLMGIMEKEGWYTSEQQERGVSAKSSRDQLLLRLLMWHLKKMMRVEDRQNINARVSFLAFKFDHIKKFSSIKKEEKTKEGEIKRDYQKLFEQVKCVSSADAGRMHWSMLRILRPGLAGVQLDIVLSSQMLIGFSKYDHQAIFRVGVKEVL</sequence>
<proteinExistence type="predicted"/>
<dbReference type="EMBL" id="JAVXUP010001345">
    <property type="protein sequence ID" value="KAK3012847.1"/>
    <property type="molecule type" value="Genomic_DNA"/>
</dbReference>
<comment type="caution">
    <text evidence="2">The sequence shown here is derived from an EMBL/GenBank/DDBJ whole genome shotgun (WGS) entry which is preliminary data.</text>
</comment>
<dbReference type="Proteomes" id="UP001188597">
    <property type="component" value="Unassembled WGS sequence"/>
</dbReference>
<keyword evidence="3" id="KW-1185">Reference proteome</keyword>
<organism evidence="2 3">
    <name type="scientific">Escallonia herrerae</name>
    <dbReference type="NCBI Taxonomy" id="1293975"/>
    <lineage>
        <taxon>Eukaryota</taxon>
        <taxon>Viridiplantae</taxon>
        <taxon>Streptophyta</taxon>
        <taxon>Embryophyta</taxon>
        <taxon>Tracheophyta</taxon>
        <taxon>Spermatophyta</taxon>
        <taxon>Magnoliopsida</taxon>
        <taxon>eudicotyledons</taxon>
        <taxon>Gunneridae</taxon>
        <taxon>Pentapetalae</taxon>
        <taxon>asterids</taxon>
        <taxon>campanulids</taxon>
        <taxon>Escalloniales</taxon>
        <taxon>Escalloniaceae</taxon>
        <taxon>Escallonia</taxon>
    </lineage>
</organism>
<protein>
    <recommendedName>
        <fullName evidence="1">Reverse transcriptase Ty1/copia-type domain-containing protein</fullName>
    </recommendedName>
</protein>
<evidence type="ECO:0000313" key="3">
    <source>
        <dbReference type="Proteomes" id="UP001188597"/>
    </source>
</evidence>
<name>A0AA88VRU7_9ASTE</name>